<accession>A0A292PJE9</accession>
<dbReference type="Proteomes" id="UP001412239">
    <property type="component" value="Unassembled WGS sequence"/>
</dbReference>
<evidence type="ECO:0000313" key="2">
    <source>
        <dbReference type="Proteomes" id="UP001412239"/>
    </source>
</evidence>
<keyword evidence="2" id="KW-1185">Reference proteome</keyword>
<dbReference type="AlphaFoldDB" id="A0A292PJE9"/>
<evidence type="ECO:0000313" key="1">
    <source>
        <dbReference type="EMBL" id="CUS06637.1"/>
    </source>
</evidence>
<reference evidence="1" key="1">
    <citation type="submission" date="2015-10" db="EMBL/GenBank/DDBJ databases">
        <authorList>
            <person name="Regsiter A."/>
            <person name="william w."/>
        </authorList>
    </citation>
    <scope>NUCLEOTIDE SEQUENCE</scope>
    <source>
        <strain evidence="1">Montdore</strain>
    </source>
</reference>
<name>A0A292PJE9_9PEZI</name>
<organism evidence="1 2">
    <name type="scientific">Tuber aestivum</name>
    <name type="common">summer truffle</name>
    <dbReference type="NCBI Taxonomy" id="59557"/>
    <lineage>
        <taxon>Eukaryota</taxon>
        <taxon>Fungi</taxon>
        <taxon>Dikarya</taxon>
        <taxon>Ascomycota</taxon>
        <taxon>Pezizomycotina</taxon>
        <taxon>Pezizomycetes</taxon>
        <taxon>Pezizales</taxon>
        <taxon>Tuberaceae</taxon>
        <taxon>Tuber</taxon>
    </lineage>
</organism>
<gene>
    <name evidence="1" type="ORF">GSTUAT00009309001</name>
</gene>
<proteinExistence type="predicted"/>
<sequence>MVVQQYLLMLQFDHHGFGNTFKSFVYINQSAMLKIQLIQNGLIQLDSDGEARQGEGDGRSPNMALRGQISTPGFLHELQEPGVPPHELRLKESAICVLI</sequence>
<dbReference type="EMBL" id="LN892878">
    <property type="protein sequence ID" value="CUS06637.1"/>
    <property type="molecule type" value="Genomic_DNA"/>
</dbReference>
<protein>
    <submittedName>
        <fullName evidence="1">Uncharacterized protein</fullName>
    </submittedName>
</protein>